<accession>A0A9D0Z761</accession>
<evidence type="ECO:0000313" key="2">
    <source>
        <dbReference type="EMBL" id="HIQ70379.1"/>
    </source>
</evidence>
<name>A0A9D0Z761_9FIRM</name>
<feature type="region of interest" description="Disordered" evidence="1">
    <location>
        <begin position="77"/>
        <end position="100"/>
    </location>
</feature>
<evidence type="ECO:0000256" key="1">
    <source>
        <dbReference type="SAM" id="MobiDB-lite"/>
    </source>
</evidence>
<sequence>MEEIKTEQEIQETEAILPEEPAEEQAGPSERDYAAEVKDLYETRPELRGTELPGEVIAACVGGKSLTAAYADYARRQHQEARQARTPRRPAVKSVTQGGAVAREPEDAFLRGFNTGW</sequence>
<dbReference type="EMBL" id="DVFN01000123">
    <property type="protein sequence ID" value="HIQ70379.1"/>
    <property type="molecule type" value="Genomic_DNA"/>
</dbReference>
<dbReference type="AlphaFoldDB" id="A0A9D0Z761"/>
<gene>
    <name evidence="2" type="ORF">IAA67_08625</name>
</gene>
<proteinExistence type="predicted"/>
<protein>
    <submittedName>
        <fullName evidence="2">Uncharacterized protein</fullName>
    </submittedName>
</protein>
<evidence type="ECO:0000313" key="3">
    <source>
        <dbReference type="Proteomes" id="UP000886874"/>
    </source>
</evidence>
<reference evidence="2" key="2">
    <citation type="journal article" date="2021" name="PeerJ">
        <title>Extensive microbial diversity within the chicken gut microbiome revealed by metagenomics and culture.</title>
        <authorList>
            <person name="Gilroy R."/>
            <person name="Ravi A."/>
            <person name="Getino M."/>
            <person name="Pursley I."/>
            <person name="Horton D.L."/>
            <person name="Alikhan N.F."/>
            <person name="Baker D."/>
            <person name="Gharbi K."/>
            <person name="Hall N."/>
            <person name="Watson M."/>
            <person name="Adriaenssens E.M."/>
            <person name="Foster-Nyarko E."/>
            <person name="Jarju S."/>
            <person name="Secka A."/>
            <person name="Antonio M."/>
            <person name="Oren A."/>
            <person name="Chaudhuri R.R."/>
            <person name="La Ragione R."/>
            <person name="Hildebrand F."/>
            <person name="Pallen M.J."/>
        </authorList>
    </citation>
    <scope>NUCLEOTIDE SEQUENCE</scope>
    <source>
        <strain evidence="2">ChiSjej2B20-13462</strain>
    </source>
</reference>
<feature type="region of interest" description="Disordered" evidence="1">
    <location>
        <begin position="1"/>
        <end position="31"/>
    </location>
</feature>
<dbReference type="Proteomes" id="UP000886874">
    <property type="component" value="Unassembled WGS sequence"/>
</dbReference>
<reference evidence="2" key="1">
    <citation type="submission" date="2020-10" db="EMBL/GenBank/DDBJ databases">
        <authorList>
            <person name="Gilroy R."/>
        </authorList>
    </citation>
    <scope>NUCLEOTIDE SEQUENCE</scope>
    <source>
        <strain evidence="2">ChiSjej2B20-13462</strain>
    </source>
</reference>
<organism evidence="2 3">
    <name type="scientific">Candidatus Avoscillospira stercorigallinarum</name>
    <dbReference type="NCBI Taxonomy" id="2840708"/>
    <lineage>
        <taxon>Bacteria</taxon>
        <taxon>Bacillati</taxon>
        <taxon>Bacillota</taxon>
        <taxon>Clostridia</taxon>
        <taxon>Eubacteriales</taxon>
        <taxon>Oscillospiraceae</taxon>
        <taxon>Oscillospiraceae incertae sedis</taxon>
        <taxon>Candidatus Avoscillospira</taxon>
    </lineage>
</organism>
<comment type="caution">
    <text evidence="2">The sequence shown here is derived from an EMBL/GenBank/DDBJ whole genome shotgun (WGS) entry which is preliminary data.</text>
</comment>